<evidence type="ECO:0000313" key="9">
    <source>
        <dbReference type="Proteomes" id="UP000824132"/>
    </source>
</evidence>
<dbReference type="InterPro" id="IPR058240">
    <property type="entry name" value="rSAM_sf"/>
</dbReference>
<dbReference type="PANTHER" id="PTHR30352">
    <property type="entry name" value="PYRUVATE FORMATE-LYASE-ACTIVATING ENZYME"/>
    <property type="match status" value="1"/>
</dbReference>
<evidence type="ECO:0000256" key="5">
    <source>
        <dbReference type="ARBA" id="ARBA00023004"/>
    </source>
</evidence>
<dbReference type="CDD" id="cd01335">
    <property type="entry name" value="Radical_SAM"/>
    <property type="match status" value="1"/>
</dbReference>
<keyword evidence="6" id="KW-0411">Iron-sulfur</keyword>
<dbReference type="InterPro" id="IPR007197">
    <property type="entry name" value="rSAM"/>
</dbReference>
<dbReference type="SFLD" id="SFLDG01094">
    <property type="entry name" value="Uncharacterised_Radical_SAM_Su"/>
    <property type="match status" value="1"/>
</dbReference>
<reference evidence="8" key="2">
    <citation type="submission" date="2021-04" db="EMBL/GenBank/DDBJ databases">
        <authorList>
            <person name="Gilroy R."/>
        </authorList>
    </citation>
    <scope>NUCLEOTIDE SEQUENCE</scope>
    <source>
        <strain evidence="8">CHK187-5294</strain>
    </source>
</reference>
<name>A0A9D2CZR0_9FIRM</name>
<dbReference type="PROSITE" id="PS51918">
    <property type="entry name" value="RADICAL_SAM"/>
    <property type="match status" value="1"/>
</dbReference>
<dbReference type="GO" id="GO:0051539">
    <property type="term" value="F:4 iron, 4 sulfur cluster binding"/>
    <property type="evidence" value="ECO:0007669"/>
    <property type="project" value="UniProtKB-KW"/>
</dbReference>
<keyword evidence="4" id="KW-0479">Metal-binding</keyword>
<organism evidence="8 9">
    <name type="scientific">Candidatus Borkfalkia avistercoris</name>
    <dbReference type="NCBI Taxonomy" id="2838504"/>
    <lineage>
        <taxon>Bacteria</taxon>
        <taxon>Bacillati</taxon>
        <taxon>Bacillota</taxon>
        <taxon>Clostridia</taxon>
        <taxon>Christensenellales</taxon>
        <taxon>Christensenellaceae</taxon>
        <taxon>Candidatus Borkfalkia</taxon>
    </lineage>
</organism>
<comment type="cofactor">
    <cofactor evidence="1">
        <name>[4Fe-4S] cluster</name>
        <dbReference type="ChEBI" id="CHEBI:49883"/>
    </cofactor>
</comment>
<dbReference type="PANTHER" id="PTHR30352:SF13">
    <property type="entry name" value="GLYCYL-RADICAL ENZYME ACTIVATING ENZYME YJJW-RELATED"/>
    <property type="match status" value="1"/>
</dbReference>
<dbReference type="SUPFAM" id="SSF102114">
    <property type="entry name" value="Radical SAM enzymes"/>
    <property type="match status" value="1"/>
</dbReference>
<evidence type="ECO:0000256" key="2">
    <source>
        <dbReference type="ARBA" id="ARBA00022485"/>
    </source>
</evidence>
<keyword evidence="2" id="KW-0004">4Fe-4S</keyword>
<dbReference type="InterPro" id="IPR034457">
    <property type="entry name" value="Organic_radical-activating"/>
</dbReference>
<dbReference type="GO" id="GO:0046872">
    <property type="term" value="F:metal ion binding"/>
    <property type="evidence" value="ECO:0007669"/>
    <property type="project" value="UniProtKB-KW"/>
</dbReference>
<keyword evidence="3" id="KW-0949">S-adenosyl-L-methionine</keyword>
<gene>
    <name evidence="8" type="ORF">H9727_06010</name>
</gene>
<sequence length="228" mass="25035">MNIAGLQKTTLLDFPGRVACTVFLSGCNFRCPFCQNAEILDGSVSDVSEEEFFKFLNKRKGLLDGVCVSGGEPLVHADIADFIRKIKDLGYAVKLDTNGAFPEKLKALCGEGLVDFVAMDIKNSPERYAKTAGAEIDIGKIKESAAFLMSGEVGYEFRTTVAKQLHRPEDMLKIGQWLKGAKAYFLQNFRDSDAVPAKGLTPLSDAELEAYKRLLLPFIPNAKIRGES</sequence>
<dbReference type="InterPro" id="IPR012840">
    <property type="entry name" value="NrdG2"/>
</dbReference>
<reference evidence="8" key="1">
    <citation type="journal article" date="2021" name="PeerJ">
        <title>Extensive microbial diversity within the chicken gut microbiome revealed by metagenomics and culture.</title>
        <authorList>
            <person name="Gilroy R."/>
            <person name="Ravi A."/>
            <person name="Getino M."/>
            <person name="Pursley I."/>
            <person name="Horton D.L."/>
            <person name="Alikhan N.F."/>
            <person name="Baker D."/>
            <person name="Gharbi K."/>
            <person name="Hall N."/>
            <person name="Watson M."/>
            <person name="Adriaenssens E.M."/>
            <person name="Foster-Nyarko E."/>
            <person name="Jarju S."/>
            <person name="Secka A."/>
            <person name="Antonio M."/>
            <person name="Oren A."/>
            <person name="Chaudhuri R.R."/>
            <person name="La Ragione R."/>
            <person name="Hildebrand F."/>
            <person name="Pallen M.J."/>
        </authorList>
    </citation>
    <scope>NUCLEOTIDE SEQUENCE</scope>
    <source>
        <strain evidence="8">CHK187-5294</strain>
    </source>
</reference>
<dbReference type="AlphaFoldDB" id="A0A9D2CZR0"/>
<evidence type="ECO:0000256" key="3">
    <source>
        <dbReference type="ARBA" id="ARBA00022691"/>
    </source>
</evidence>
<evidence type="ECO:0000313" key="8">
    <source>
        <dbReference type="EMBL" id="HIZ03824.1"/>
    </source>
</evidence>
<protein>
    <submittedName>
        <fullName evidence="8">Anaerobic ribonucleoside-triphosphate reductase activating protein</fullName>
    </submittedName>
</protein>
<keyword evidence="5" id="KW-0408">Iron</keyword>
<dbReference type="Gene3D" id="3.20.20.70">
    <property type="entry name" value="Aldolase class I"/>
    <property type="match status" value="1"/>
</dbReference>
<dbReference type="SFLD" id="SFLDS00029">
    <property type="entry name" value="Radical_SAM"/>
    <property type="match status" value="1"/>
</dbReference>
<dbReference type="EMBL" id="DXCL01000032">
    <property type="protein sequence ID" value="HIZ03824.1"/>
    <property type="molecule type" value="Genomic_DNA"/>
</dbReference>
<evidence type="ECO:0000256" key="4">
    <source>
        <dbReference type="ARBA" id="ARBA00022723"/>
    </source>
</evidence>
<accession>A0A9D2CZR0</accession>
<comment type="caution">
    <text evidence="8">The sequence shown here is derived from an EMBL/GenBank/DDBJ whole genome shotgun (WGS) entry which is preliminary data.</text>
</comment>
<dbReference type="GO" id="GO:0003824">
    <property type="term" value="F:catalytic activity"/>
    <property type="evidence" value="ECO:0007669"/>
    <property type="project" value="InterPro"/>
</dbReference>
<dbReference type="InterPro" id="IPR013785">
    <property type="entry name" value="Aldolase_TIM"/>
</dbReference>
<dbReference type="NCBIfam" id="TIGR02495">
    <property type="entry name" value="NrdG2"/>
    <property type="match status" value="1"/>
</dbReference>
<dbReference type="Proteomes" id="UP000824132">
    <property type="component" value="Unassembled WGS sequence"/>
</dbReference>
<evidence type="ECO:0000256" key="1">
    <source>
        <dbReference type="ARBA" id="ARBA00001966"/>
    </source>
</evidence>
<evidence type="ECO:0000259" key="7">
    <source>
        <dbReference type="PROSITE" id="PS51918"/>
    </source>
</evidence>
<dbReference type="Pfam" id="PF04055">
    <property type="entry name" value="Radical_SAM"/>
    <property type="match status" value="1"/>
</dbReference>
<proteinExistence type="predicted"/>
<feature type="domain" description="Radical SAM core" evidence="7">
    <location>
        <begin position="13"/>
        <end position="227"/>
    </location>
</feature>
<evidence type="ECO:0000256" key="6">
    <source>
        <dbReference type="ARBA" id="ARBA00023014"/>
    </source>
</evidence>